<proteinExistence type="predicted"/>
<feature type="compositionally biased region" description="Basic residues" evidence="1">
    <location>
        <begin position="1"/>
        <end position="12"/>
    </location>
</feature>
<protein>
    <submittedName>
        <fullName evidence="2">Proline-rich receptor-like protein kinase PERK9</fullName>
    </submittedName>
</protein>
<keyword evidence="4" id="KW-1185">Reference proteome</keyword>
<name>A0AAX6G3I7_IRIPA</name>
<accession>A0AAX6G3I7</accession>
<comment type="caution">
    <text evidence="2">The sequence shown here is derived from an EMBL/GenBank/DDBJ whole genome shotgun (WGS) entry which is preliminary data.</text>
</comment>
<evidence type="ECO:0000313" key="3">
    <source>
        <dbReference type="EMBL" id="KAJ6824919.1"/>
    </source>
</evidence>
<dbReference type="AlphaFoldDB" id="A0AAX6G3I7"/>
<keyword evidence="2" id="KW-0418">Kinase</keyword>
<sequence>MSKNIFTRRHARGGVVDRRQRTATRSLARRQRLRERRRLRADMKRLGTTEVCTRGRDFGSWQLEEGLAQLPGLTVVDGTVGADRSDEGAARRRWGLRRACSWAGGLPTAPPLLRRRLRAGDVVTGLGGLGVARRGSRGSPVATVVRAVASQIWRWRRSGFR</sequence>
<evidence type="ECO:0000313" key="2">
    <source>
        <dbReference type="EMBL" id="KAJ6823296.1"/>
    </source>
</evidence>
<dbReference type="EMBL" id="JANAVB010021797">
    <property type="protein sequence ID" value="KAJ6824919.1"/>
    <property type="molecule type" value="Genomic_DNA"/>
</dbReference>
<gene>
    <name evidence="3" type="ORF">M6B38_380810</name>
    <name evidence="2" type="ORF">M6B38_384430</name>
</gene>
<reference evidence="2" key="1">
    <citation type="journal article" date="2023" name="GigaByte">
        <title>Genome assembly of the bearded iris, Iris pallida Lam.</title>
        <authorList>
            <person name="Bruccoleri R.E."/>
            <person name="Oakeley E.J."/>
            <person name="Faust A.M.E."/>
            <person name="Altorfer M."/>
            <person name="Dessus-Babus S."/>
            <person name="Burckhardt D."/>
            <person name="Oertli M."/>
            <person name="Naumann U."/>
            <person name="Petersen F."/>
            <person name="Wong J."/>
        </authorList>
    </citation>
    <scope>NUCLEOTIDE SEQUENCE</scope>
    <source>
        <strain evidence="2">GSM-AAB239-AS_SAM_17_03QT</strain>
    </source>
</reference>
<keyword evidence="2" id="KW-0675">Receptor</keyword>
<dbReference type="EMBL" id="JANAVB010023036">
    <property type="protein sequence ID" value="KAJ6823296.1"/>
    <property type="molecule type" value="Genomic_DNA"/>
</dbReference>
<keyword evidence="2" id="KW-0808">Transferase</keyword>
<dbReference type="Proteomes" id="UP001140949">
    <property type="component" value="Unassembled WGS sequence"/>
</dbReference>
<feature type="region of interest" description="Disordered" evidence="1">
    <location>
        <begin position="1"/>
        <end position="23"/>
    </location>
</feature>
<evidence type="ECO:0000256" key="1">
    <source>
        <dbReference type="SAM" id="MobiDB-lite"/>
    </source>
</evidence>
<organism evidence="2 4">
    <name type="scientific">Iris pallida</name>
    <name type="common">Sweet iris</name>
    <dbReference type="NCBI Taxonomy" id="29817"/>
    <lineage>
        <taxon>Eukaryota</taxon>
        <taxon>Viridiplantae</taxon>
        <taxon>Streptophyta</taxon>
        <taxon>Embryophyta</taxon>
        <taxon>Tracheophyta</taxon>
        <taxon>Spermatophyta</taxon>
        <taxon>Magnoliopsida</taxon>
        <taxon>Liliopsida</taxon>
        <taxon>Asparagales</taxon>
        <taxon>Iridaceae</taxon>
        <taxon>Iridoideae</taxon>
        <taxon>Irideae</taxon>
        <taxon>Iris</taxon>
    </lineage>
</organism>
<dbReference type="GO" id="GO:0016301">
    <property type="term" value="F:kinase activity"/>
    <property type="evidence" value="ECO:0007669"/>
    <property type="project" value="UniProtKB-KW"/>
</dbReference>
<reference evidence="2" key="2">
    <citation type="submission" date="2023-04" db="EMBL/GenBank/DDBJ databases">
        <authorList>
            <person name="Bruccoleri R.E."/>
            <person name="Oakeley E.J."/>
            <person name="Faust A.-M."/>
            <person name="Dessus-Babus S."/>
            <person name="Altorfer M."/>
            <person name="Burckhardt D."/>
            <person name="Oertli M."/>
            <person name="Naumann U."/>
            <person name="Petersen F."/>
            <person name="Wong J."/>
        </authorList>
    </citation>
    <scope>NUCLEOTIDE SEQUENCE</scope>
    <source>
        <strain evidence="2">GSM-AAB239-AS_SAM_17_03QT</strain>
        <tissue evidence="2">Leaf</tissue>
    </source>
</reference>
<evidence type="ECO:0000313" key="4">
    <source>
        <dbReference type="Proteomes" id="UP001140949"/>
    </source>
</evidence>